<dbReference type="RefSeq" id="WP_210230937.1">
    <property type="nucleotide sequence ID" value="NZ_CP076022.1"/>
</dbReference>
<dbReference type="Pfam" id="PF13830">
    <property type="entry name" value="DUF4192"/>
    <property type="match status" value="2"/>
</dbReference>
<accession>A0A975M8A8</accession>
<name>A0A975M8A8_9MICC</name>
<dbReference type="AlphaFoldDB" id="A0A975M8A8"/>
<protein>
    <submittedName>
        <fullName evidence="1">DUF4192 domain-containing protein</fullName>
    </submittedName>
</protein>
<dbReference type="KEGG" id="ajg:KKR91_06770"/>
<gene>
    <name evidence="1" type="ORF">KKR91_06770</name>
</gene>
<organism evidence="1 2">
    <name type="scientific">Arthrobacter jiangjiafuii</name>
    <dbReference type="NCBI Taxonomy" id="2817475"/>
    <lineage>
        <taxon>Bacteria</taxon>
        <taxon>Bacillati</taxon>
        <taxon>Actinomycetota</taxon>
        <taxon>Actinomycetes</taxon>
        <taxon>Micrococcales</taxon>
        <taxon>Micrococcaceae</taxon>
        <taxon>Arthrobacter</taxon>
    </lineage>
</organism>
<dbReference type="InterPro" id="IPR025447">
    <property type="entry name" value="DUF4192"/>
</dbReference>
<sequence>MTNIPSARESQQEPFRVSGPADILAFIPHSLGFAPQESLVLMTMNTARLGATLRLDLPAAALDYRGYAARVAGLLRSDESADGVLMAVYTDRAWKRADSPPYLRLVTALGECLADAGLPIRDGWLVSAATWRDYFCSDNACCPWPGHPLGQISDSSLSAEMVFRGSAYARTLDEAVGQDQPAPWEHGRETAAHARAFARRISGHWCRYPQFSGTLAVWDRFFTEAAAPAGAPGERPRGCAQLRADPEAAGFLLASLRARPVRDTLLVMAALGRSRAVAGAAACGLLAADTRRPVLPSAHAVQADSLDPDSLDPLEPDRKAGADFRSVLVGQYGQAPDWRGLDAASLVFAELLAAHADPESGDEDGEAAAALLSLLAWAEWARGRGSRAQIYLARCLDSHPGYRLAELLQELLATGMFPAWAQNPATAWKGAAGERASRGPE</sequence>
<evidence type="ECO:0000313" key="1">
    <source>
        <dbReference type="EMBL" id="QWC11261.1"/>
    </source>
</evidence>
<dbReference type="Proteomes" id="UP000676885">
    <property type="component" value="Chromosome"/>
</dbReference>
<keyword evidence="2" id="KW-1185">Reference proteome</keyword>
<proteinExistence type="predicted"/>
<evidence type="ECO:0000313" key="2">
    <source>
        <dbReference type="Proteomes" id="UP000676885"/>
    </source>
</evidence>
<dbReference type="EMBL" id="CP076022">
    <property type="protein sequence ID" value="QWC11261.1"/>
    <property type="molecule type" value="Genomic_DNA"/>
</dbReference>
<reference evidence="1 2" key="1">
    <citation type="submission" date="2021-05" db="EMBL/GenBank/DDBJ databases">
        <title>Novel species in genus Arthrobacter.</title>
        <authorList>
            <person name="Zhang G."/>
        </authorList>
    </citation>
    <scope>NUCLEOTIDE SEQUENCE [LARGE SCALE GENOMIC DNA]</scope>
    <source>
        <strain evidence="2">zg-ZUI227</strain>
    </source>
</reference>